<keyword evidence="3" id="KW-1185">Reference proteome</keyword>
<feature type="signal peptide" evidence="1">
    <location>
        <begin position="1"/>
        <end position="20"/>
    </location>
</feature>
<accession>A0ABT0TMB8</accession>
<sequence>MIKIKLLLVLFITLTTPIFSQSGTITYSVNISTNDKAIKEDIKETYNKLIEIARTQEFILVFNRTASYFNIQNKLTDKNEYEAKMYKISRSAFTARNEVFTNISEKETIERTYEDILIKKKNDSYAWKITNESKKIDNYLCYKATFEEFFPRRDGTQGSRTITAWFAPSLPYNFGPLTYYGLPGLILELTRNSTTFLASKIEISEKQIPIDFPKGKTITHEEYDNKLKNQMGM</sequence>
<protein>
    <submittedName>
        <fullName evidence="2">GLPGLI family protein</fullName>
    </submittedName>
</protein>
<organism evidence="2 3">
    <name type="scientific">Flavobacterium luminosum</name>
    <dbReference type="NCBI Taxonomy" id="2949086"/>
    <lineage>
        <taxon>Bacteria</taxon>
        <taxon>Pseudomonadati</taxon>
        <taxon>Bacteroidota</taxon>
        <taxon>Flavobacteriia</taxon>
        <taxon>Flavobacteriales</taxon>
        <taxon>Flavobacteriaceae</taxon>
        <taxon>Flavobacterium</taxon>
    </lineage>
</organism>
<dbReference type="NCBIfam" id="TIGR01200">
    <property type="entry name" value="GLPGLI"/>
    <property type="match status" value="1"/>
</dbReference>
<dbReference type="EMBL" id="JAMLJM010000001">
    <property type="protein sequence ID" value="MCL9808018.1"/>
    <property type="molecule type" value="Genomic_DNA"/>
</dbReference>
<feature type="chain" id="PRO_5045484153" evidence="1">
    <location>
        <begin position="21"/>
        <end position="233"/>
    </location>
</feature>
<dbReference type="Proteomes" id="UP001317191">
    <property type="component" value="Unassembled WGS sequence"/>
</dbReference>
<comment type="caution">
    <text evidence="2">The sequence shown here is derived from an EMBL/GenBank/DDBJ whole genome shotgun (WGS) entry which is preliminary data.</text>
</comment>
<evidence type="ECO:0000256" key="1">
    <source>
        <dbReference type="SAM" id="SignalP"/>
    </source>
</evidence>
<keyword evidence="1" id="KW-0732">Signal</keyword>
<dbReference type="Pfam" id="PF09697">
    <property type="entry name" value="Porph_ging"/>
    <property type="match status" value="1"/>
</dbReference>
<evidence type="ECO:0000313" key="3">
    <source>
        <dbReference type="Proteomes" id="UP001317191"/>
    </source>
</evidence>
<proteinExistence type="predicted"/>
<reference evidence="2 3" key="1">
    <citation type="submission" date="2022-05" db="EMBL/GenBank/DDBJ databases">
        <title>Flavobacterium sp., isolated from activated sludge.</title>
        <authorList>
            <person name="Ran Q."/>
        </authorList>
    </citation>
    <scope>NUCLEOTIDE SEQUENCE [LARGE SCALE GENOMIC DNA]</scope>
    <source>
        <strain evidence="2 3">HXWNR70</strain>
    </source>
</reference>
<gene>
    <name evidence="2" type="ORF">NAT50_01445</name>
</gene>
<evidence type="ECO:0000313" key="2">
    <source>
        <dbReference type="EMBL" id="MCL9808018.1"/>
    </source>
</evidence>
<name>A0ABT0TMB8_9FLAO</name>
<dbReference type="RefSeq" id="WP_250590761.1">
    <property type="nucleotide sequence ID" value="NZ_JAMLJM010000001.1"/>
</dbReference>
<dbReference type="InterPro" id="IPR005901">
    <property type="entry name" value="GLPGLI"/>
</dbReference>